<dbReference type="GO" id="GO:0019898">
    <property type="term" value="C:extrinsic component of membrane"/>
    <property type="evidence" value="ECO:0007669"/>
    <property type="project" value="InterPro"/>
</dbReference>
<dbReference type="PROSITE" id="PS51318">
    <property type="entry name" value="TAT"/>
    <property type="match status" value="1"/>
</dbReference>
<accession>A0A7C9TMM2</accession>
<dbReference type="Gene3D" id="2.40.30.170">
    <property type="match status" value="1"/>
</dbReference>
<dbReference type="GO" id="GO:0030313">
    <property type="term" value="C:cell envelope"/>
    <property type="evidence" value="ECO:0007669"/>
    <property type="project" value="UniProtKB-SubCell"/>
</dbReference>
<dbReference type="AlphaFoldDB" id="A0A7C9TMM2"/>
<reference evidence="7 8" key="1">
    <citation type="submission" date="2020-02" db="EMBL/GenBank/DDBJ databases">
        <title>Ideonella bacterium strain TBM-1.</title>
        <authorList>
            <person name="Chen W.-M."/>
        </authorList>
    </citation>
    <scope>NUCLEOTIDE SEQUENCE [LARGE SCALE GENOMIC DNA]</scope>
    <source>
        <strain evidence="7 8">TBM-1</strain>
    </source>
</reference>
<organism evidence="7 8">
    <name type="scientific">Ideonella livida</name>
    <dbReference type="NCBI Taxonomy" id="2707176"/>
    <lineage>
        <taxon>Bacteria</taxon>
        <taxon>Pseudomonadati</taxon>
        <taxon>Pseudomonadota</taxon>
        <taxon>Betaproteobacteria</taxon>
        <taxon>Burkholderiales</taxon>
        <taxon>Sphaerotilaceae</taxon>
        <taxon>Ideonella</taxon>
    </lineage>
</organism>
<dbReference type="PANTHER" id="PTHR30469:SF33">
    <property type="entry name" value="SLR1207 PROTEIN"/>
    <property type="match status" value="1"/>
</dbReference>
<evidence type="ECO:0000259" key="5">
    <source>
        <dbReference type="Pfam" id="PF25917"/>
    </source>
</evidence>
<dbReference type="InterPro" id="IPR058625">
    <property type="entry name" value="MdtA-like_BSH"/>
</dbReference>
<feature type="region of interest" description="Disordered" evidence="4">
    <location>
        <begin position="363"/>
        <end position="415"/>
    </location>
</feature>
<evidence type="ECO:0000256" key="1">
    <source>
        <dbReference type="ARBA" id="ARBA00004236"/>
    </source>
</evidence>
<dbReference type="Pfam" id="PF25917">
    <property type="entry name" value="BSH_RND"/>
    <property type="match status" value="1"/>
</dbReference>
<dbReference type="Pfam" id="PF25944">
    <property type="entry name" value="Beta-barrel_RND"/>
    <property type="match status" value="1"/>
</dbReference>
<dbReference type="GO" id="GO:1990961">
    <property type="term" value="P:xenobiotic detoxification by transmembrane export across the plasma membrane"/>
    <property type="evidence" value="ECO:0007669"/>
    <property type="project" value="InterPro"/>
</dbReference>
<dbReference type="Proteomes" id="UP000484255">
    <property type="component" value="Unassembled WGS sequence"/>
</dbReference>
<feature type="region of interest" description="Disordered" evidence="4">
    <location>
        <begin position="1"/>
        <end position="41"/>
    </location>
</feature>
<keyword evidence="3" id="KW-0175">Coiled coil</keyword>
<name>A0A7C9TMM2_9BURK</name>
<dbReference type="InterPro" id="IPR058626">
    <property type="entry name" value="MdtA-like_b-barrel"/>
</dbReference>
<evidence type="ECO:0000256" key="3">
    <source>
        <dbReference type="ARBA" id="ARBA00023054"/>
    </source>
</evidence>
<feature type="compositionally biased region" description="Low complexity" evidence="4">
    <location>
        <begin position="370"/>
        <end position="409"/>
    </location>
</feature>
<dbReference type="InterPro" id="IPR030190">
    <property type="entry name" value="MacA_alpha-hairpin_sf"/>
</dbReference>
<protein>
    <submittedName>
        <fullName evidence="7">Efflux RND transporter periplasmic adaptor subunit</fullName>
    </submittedName>
</protein>
<feature type="compositionally biased region" description="Pro residues" evidence="4">
    <location>
        <begin position="7"/>
        <end position="17"/>
    </location>
</feature>
<feature type="compositionally biased region" description="Low complexity" evidence="4">
    <location>
        <begin position="18"/>
        <end position="40"/>
    </location>
</feature>
<comment type="similarity">
    <text evidence="2">Belongs to the membrane fusion protein (MFP) (TC 8.A.1) family.</text>
</comment>
<dbReference type="GO" id="GO:1990281">
    <property type="term" value="C:efflux pump complex"/>
    <property type="evidence" value="ECO:0007669"/>
    <property type="project" value="TreeGrafter"/>
</dbReference>
<comment type="caution">
    <text evidence="7">The sequence shown here is derived from an EMBL/GenBank/DDBJ whole genome shotgun (WGS) entry which is preliminary data.</text>
</comment>
<evidence type="ECO:0000313" key="7">
    <source>
        <dbReference type="EMBL" id="NDY94078.1"/>
    </source>
</evidence>
<gene>
    <name evidence="7" type="ORF">G3A44_23075</name>
</gene>
<feature type="domain" description="Multidrug resistance protein MdtA-like beta-barrel" evidence="6">
    <location>
        <begin position="266"/>
        <end position="340"/>
    </location>
</feature>
<dbReference type="Gene3D" id="6.10.140.1990">
    <property type="match status" value="1"/>
</dbReference>
<comment type="subcellular location">
    <subcellularLocation>
        <location evidence="1">Cell membrane</location>
    </subcellularLocation>
</comment>
<keyword evidence="8" id="KW-1185">Reference proteome</keyword>
<dbReference type="GO" id="GO:1990195">
    <property type="term" value="C:macrolide transmembrane transporter complex"/>
    <property type="evidence" value="ECO:0007669"/>
    <property type="project" value="InterPro"/>
</dbReference>
<dbReference type="RefSeq" id="WP_163460094.1">
    <property type="nucleotide sequence ID" value="NZ_JAAGOH010000073.1"/>
</dbReference>
<sequence length="415" mass="43339">MSQLPAAPAPLPTPPAAQPAGAFSPDPTVAAAPAPAAGTPPRRRWLRTALGAAAVAAVGGAGWAAWRGWAGRQDPAETPLLLAVQRGDIEDLVAATGTLQPRNYVDVGAQVSGQLRRLAVEVGDEVREGDLLAEIDAEQTAARVDSYRAQIRNQQAQLAEADIGQAKAERDLRRQRQLLADEATTPETLQNAETTLAAARASRESILAQIAQIQATMRVEEANLKYTRLLAPLSGTVVSISARQGQTLNTNQSAPTVLRVADLSLMTVQAQVSEADVARLRLGMPVYFTTLGSPGRRWPGRLQKIEPTPTVTNNVVLYNALFEVPNPQRQLMTQMTAQVFFVVAQVQDVLVVPMAAVTLVRGSRKGEGGAVAAPPASAATTTTGTAIAASASTRAAPPAPRPAASRPVGGPDGGG</sequence>
<evidence type="ECO:0000256" key="2">
    <source>
        <dbReference type="ARBA" id="ARBA00009477"/>
    </source>
</evidence>
<evidence type="ECO:0000259" key="6">
    <source>
        <dbReference type="Pfam" id="PF25944"/>
    </source>
</evidence>
<dbReference type="EMBL" id="JAAGOH010000073">
    <property type="protein sequence ID" value="NDY94078.1"/>
    <property type="molecule type" value="Genomic_DNA"/>
</dbReference>
<dbReference type="SUPFAM" id="SSF111369">
    <property type="entry name" value="HlyD-like secretion proteins"/>
    <property type="match status" value="1"/>
</dbReference>
<dbReference type="NCBIfam" id="TIGR01730">
    <property type="entry name" value="RND_mfp"/>
    <property type="match status" value="1"/>
</dbReference>
<evidence type="ECO:0000313" key="8">
    <source>
        <dbReference type="Proteomes" id="UP000484255"/>
    </source>
</evidence>
<dbReference type="InterPro" id="IPR006143">
    <property type="entry name" value="RND_pump_MFP"/>
</dbReference>
<dbReference type="GO" id="GO:0015562">
    <property type="term" value="F:efflux transmembrane transporter activity"/>
    <property type="evidence" value="ECO:0007669"/>
    <property type="project" value="TreeGrafter"/>
</dbReference>
<feature type="non-terminal residue" evidence="7">
    <location>
        <position position="415"/>
    </location>
</feature>
<evidence type="ECO:0000256" key="4">
    <source>
        <dbReference type="SAM" id="MobiDB-lite"/>
    </source>
</evidence>
<dbReference type="Gene3D" id="2.40.50.100">
    <property type="match status" value="1"/>
</dbReference>
<feature type="domain" description="Multidrug resistance protein MdtA-like barrel-sandwich hybrid" evidence="5">
    <location>
        <begin position="103"/>
        <end position="258"/>
    </location>
</feature>
<proteinExistence type="inferred from homology"/>
<dbReference type="InterPro" id="IPR006311">
    <property type="entry name" value="TAT_signal"/>
</dbReference>
<dbReference type="PANTHER" id="PTHR30469">
    <property type="entry name" value="MULTIDRUG RESISTANCE PROTEIN MDTA"/>
    <property type="match status" value="1"/>
</dbReference>